<evidence type="ECO:0000313" key="2">
    <source>
        <dbReference type="EMBL" id="GJS61614.1"/>
    </source>
</evidence>
<comment type="caution">
    <text evidence="2">The sequence shown here is derived from an EMBL/GenBank/DDBJ whole genome shotgun (WGS) entry which is preliminary data.</text>
</comment>
<reference evidence="2" key="2">
    <citation type="submission" date="2022-01" db="EMBL/GenBank/DDBJ databases">
        <authorList>
            <person name="Yamashiro T."/>
            <person name="Shiraishi A."/>
            <person name="Satake H."/>
            <person name="Nakayama K."/>
        </authorList>
    </citation>
    <scope>NUCLEOTIDE SEQUENCE</scope>
</reference>
<proteinExistence type="predicted"/>
<organism evidence="2 3">
    <name type="scientific">Tanacetum coccineum</name>
    <dbReference type="NCBI Taxonomy" id="301880"/>
    <lineage>
        <taxon>Eukaryota</taxon>
        <taxon>Viridiplantae</taxon>
        <taxon>Streptophyta</taxon>
        <taxon>Embryophyta</taxon>
        <taxon>Tracheophyta</taxon>
        <taxon>Spermatophyta</taxon>
        <taxon>Magnoliopsida</taxon>
        <taxon>eudicotyledons</taxon>
        <taxon>Gunneridae</taxon>
        <taxon>Pentapetalae</taxon>
        <taxon>asterids</taxon>
        <taxon>campanulids</taxon>
        <taxon>Asterales</taxon>
        <taxon>Asteraceae</taxon>
        <taxon>Asteroideae</taxon>
        <taxon>Anthemideae</taxon>
        <taxon>Anthemidinae</taxon>
        <taxon>Tanacetum</taxon>
    </lineage>
</organism>
<dbReference type="EMBL" id="BQNB010009303">
    <property type="protein sequence ID" value="GJS61614.1"/>
    <property type="molecule type" value="Genomic_DNA"/>
</dbReference>
<feature type="region of interest" description="Disordered" evidence="1">
    <location>
        <begin position="22"/>
        <end position="127"/>
    </location>
</feature>
<dbReference type="Proteomes" id="UP001151760">
    <property type="component" value="Unassembled WGS sequence"/>
</dbReference>
<accession>A0ABQ4X8N1</accession>
<evidence type="ECO:0000256" key="1">
    <source>
        <dbReference type="SAM" id="MobiDB-lite"/>
    </source>
</evidence>
<reference evidence="2" key="1">
    <citation type="journal article" date="2022" name="Int. J. Mol. Sci.">
        <title>Draft Genome of Tanacetum Coccineum: Genomic Comparison of Closely Related Tanacetum-Family Plants.</title>
        <authorList>
            <person name="Yamashiro T."/>
            <person name="Shiraishi A."/>
            <person name="Nakayama K."/>
            <person name="Satake H."/>
        </authorList>
    </citation>
    <scope>NUCLEOTIDE SEQUENCE</scope>
</reference>
<feature type="compositionally biased region" description="Basic and acidic residues" evidence="1">
    <location>
        <begin position="23"/>
        <end position="34"/>
    </location>
</feature>
<evidence type="ECO:0000313" key="3">
    <source>
        <dbReference type="Proteomes" id="UP001151760"/>
    </source>
</evidence>
<gene>
    <name evidence="2" type="ORF">Tco_0656398</name>
</gene>
<name>A0ABQ4X8N1_9ASTR</name>
<keyword evidence="3" id="KW-1185">Reference proteome</keyword>
<sequence length="340" mass="37998">MFESGTYKSLSEHVALYESLKASMERANRDEFFAKKYKSRKRRRDDQDPPPSLPDSNLSKKKRHDYDASGSQQPPAPPSSAWETSDTREAPSSSSKQKSVPHSEQPVKDVPIPDDVNISDSEDTDTAQLPKIKTRLDWLKPANALASSYQDPDEYKLLRQTGGMSSFINWFCKRIEKKKLSKSDLEGPAFKVVRPFHYNNISLQFQMEECHLLLTDQVDLVDRVVPDVSKPLPLGGPPGQETLLSETGGRTCNLALRALFQTKLQIIALKFSSELGSSDGTLNMDSVKSGLMLDDVRGVIDFKEVVIGSIERRDVRLIEGDILSGEVLEVEFAFVFSGRG</sequence>
<protein>
    <submittedName>
        <fullName evidence="2">Uncharacterized protein</fullName>
    </submittedName>
</protein>